<gene>
    <name evidence="2" type="ORF">ACFOKJ_02940</name>
</gene>
<organism evidence="2 3">
    <name type="scientific">Vogesella amnigena</name>
    <dbReference type="NCBI Taxonomy" id="1507449"/>
    <lineage>
        <taxon>Bacteria</taxon>
        <taxon>Pseudomonadati</taxon>
        <taxon>Pseudomonadota</taxon>
        <taxon>Betaproteobacteria</taxon>
        <taxon>Neisseriales</taxon>
        <taxon>Chromobacteriaceae</taxon>
        <taxon>Vogesella</taxon>
    </lineage>
</organism>
<reference evidence="3" key="1">
    <citation type="journal article" date="2019" name="Int. J. Syst. Evol. Microbiol.">
        <title>The Global Catalogue of Microorganisms (GCM) 10K type strain sequencing project: providing services to taxonomists for standard genome sequencing and annotation.</title>
        <authorList>
            <consortium name="The Broad Institute Genomics Platform"/>
            <consortium name="The Broad Institute Genome Sequencing Center for Infectious Disease"/>
            <person name="Wu L."/>
            <person name="Ma J."/>
        </authorList>
    </citation>
    <scope>NUCLEOTIDE SEQUENCE [LARGE SCALE GENOMIC DNA]</scope>
    <source>
        <strain evidence="3">KCTC 42195</strain>
    </source>
</reference>
<evidence type="ECO:0000256" key="1">
    <source>
        <dbReference type="SAM" id="MobiDB-lite"/>
    </source>
</evidence>
<dbReference type="EMBL" id="JBHRYH010000005">
    <property type="protein sequence ID" value="MFC3625100.1"/>
    <property type="molecule type" value="Genomic_DNA"/>
</dbReference>
<accession>A0ABV7TRA7</accession>
<evidence type="ECO:0000313" key="3">
    <source>
        <dbReference type="Proteomes" id="UP001595636"/>
    </source>
</evidence>
<proteinExistence type="predicted"/>
<comment type="caution">
    <text evidence="2">The sequence shown here is derived from an EMBL/GenBank/DDBJ whole genome shotgun (WGS) entry which is preliminary data.</text>
</comment>
<keyword evidence="3" id="KW-1185">Reference proteome</keyword>
<sequence length="122" mass="13544">MKKTSIGHISVSSAGRLQRRERIDIRKSFKQQKQLVAPEVFVVTPDVMEKLLIGGTRIQIDSGGSRSSPAPVVNRPTPPAPEQETAPVHDQSLRKAFGLFKRLGIAPVDGIEYQEAVRKDWD</sequence>
<name>A0ABV7TRA7_9NEIS</name>
<evidence type="ECO:0000313" key="2">
    <source>
        <dbReference type="EMBL" id="MFC3625100.1"/>
    </source>
</evidence>
<dbReference type="RefSeq" id="WP_390276510.1">
    <property type="nucleotide sequence ID" value="NZ_JBHRYH010000005.1"/>
</dbReference>
<protein>
    <submittedName>
        <fullName evidence="2">Uncharacterized protein</fullName>
    </submittedName>
</protein>
<feature type="region of interest" description="Disordered" evidence="1">
    <location>
        <begin position="58"/>
        <end position="88"/>
    </location>
</feature>
<dbReference type="Proteomes" id="UP001595636">
    <property type="component" value="Unassembled WGS sequence"/>
</dbReference>